<reference evidence="1" key="1">
    <citation type="submission" date="2018-12" db="EMBL/GenBank/DDBJ databases">
        <authorList>
            <person name="Jadhav K."/>
            <person name="Kushwaha B."/>
            <person name="Jadhav I."/>
        </authorList>
    </citation>
    <scope>NUCLEOTIDE SEQUENCE [LARGE SCALE GENOMIC DNA]</scope>
    <source>
        <strain evidence="1">SBS 10</strain>
    </source>
</reference>
<comment type="caution">
    <text evidence="1">The sequence shown here is derived from an EMBL/GenBank/DDBJ whole genome shotgun (WGS) entry which is preliminary data.</text>
</comment>
<sequence length="39" mass="4075">MTVRTSWTLVLVAFSALILVIGGLGLAANQVGREAFVPC</sequence>
<proteinExistence type="predicted"/>
<gene>
    <name evidence="1" type="ORF">DSL92_04720</name>
</gene>
<protein>
    <submittedName>
        <fullName evidence="1">Uncharacterized protein</fullName>
    </submittedName>
</protein>
<accession>A0A3S0VSW9</accession>
<dbReference type="AlphaFoldDB" id="A0A3S0VSW9"/>
<organism evidence="1">
    <name type="scientific">Billgrantia gudaonensis</name>
    <dbReference type="NCBI Taxonomy" id="376427"/>
    <lineage>
        <taxon>Bacteria</taxon>
        <taxon>Pseudomonadati</taxon>
        <taxon>Pseudomonadota</taxon>
        <taxon>Gammaproteobacteria</taxon>
        <taxon>Oceanospirillales</taxon>
        <taxon>Halomonadaceae</taxon>
        <taxon>Billgrantia</taxon>
    </lineage>
</organism>
<name>A0A3S0VSW9_9GAMM</name>
<evidence type="ECO:0000313" key="1">
    <source>
        <dbReference type="EMBL" id="RUA22659.1"/>
    </source>
</evidence>
<dbReference type="EMBL" id="RXHI01000012">
    <property type="protein sequence ID" value="RUA22659.1"/>
    <property type="molecule type" value="Genomic_DNA"/>
</dbReference>